<accession>A0A2K1JBC3</accession>
<dbReference type="Gramene" id="Pp3c15_380V3.1">
    <property type="protein sequence ID" value="PAC:32927303.CDS.1"/>
    <property type="gene ID" value="Pp3c15_380"/>
</dbReference>
<protein>
    <submittedName>
        <fullName evidence="1 2">Uncharacterized protein</fullName>
    </submittedName>
</protein>
<dbReference type="Proteomes" id="UP000006727">
    <property type="component" value="Chromosome 15"/>
</dbReference>
<organism evidence="1">
    <name type="scientific">Physcomitrium patens</name>
    <name type="common">Spreading-leaved earth moss</name>
    <name type="synonym">Physcomitrella patens</name>
    <dbReference type="NCBI Taxonomy" id="3218"/>
    <lineage>
        <taxon>Eukaryota</taxon>
        <taxon>Viridiplantae</taxon>
        <taxon>Streptophyta</taxon>
        <taxon>Embryophyta</taxon>
        <taxon>Bryophyta</taxon>
        <taxon>Bryophytina</taxon>
        <taxon>Bryopsida</taxon>
        <taxon>Funariidae</taxon>
        <taxon>Funariales</taxon>
        <taxon>Funariaceae</taxon>
        <taxon>Physcomitrium</taxon>
    </lineage>
</organism>
<sequence length="90" mass="10415">MLGALPKSYDAFVQVVLCQDELPKFEKLCGKLLLEEARREGDGNQNEALSVVKATKHIGTFYRGQRTYFQHLKSKNDKRWISELQSPRIF</sequence>
<proteinExistence type="predicted"/>
<dbReference type="InParanoid" id="A0A2K1JBC3"/>
<keyword evidence="3" id="KW-1185">Reference proteome</keyword>
<dbReference type="EnsemblPlants" id="Pp3c15_380V3.1">
    <property type="protein sequence ID" value="PAC:32927303.CDS.1"/>
    <property type="gene ID" value="Pp3c15_380"/>
</dbReference>
<reference evidence="1 3" key="2">
    <citation type="journal article" date="2018" name="Plant J.">
        <title>The Physcomitrella patens chromosome-scale assembly reveals moss genome structure and evolution.</title>
        <authorList>
            <person name="Lang D."/>
            <person name="Ullrich K.K."/>
            <person name="Murat F."/>
            <person name="Fuchs J."/>
            <person name="Jenkins J."/>
            <person name="Haas F.B."/>
            <person name="Piednoel M."/>
            <person name="Gundlach H."/>
            <person name="Van Bel M."/>
            <person name="Meyberg R."/>
            <person name="Vives C."/>
            <person name="Morata J."/>
            <person name="Symeonidi A."/>
            <person name="Hiss M."/>
            <person name="Muchero W."/>
            <person name="Kamisugi Y."/>
            <person name="Saleh O."/>
            <person name="Blanc G."/>
            <person name="Decker E.L."/>
            <person name="van Gessel N."/>
            <person name="Grimwood J."/>
            <person name="Hayes R.D."/>
            <person name="Graham S.W."/>
            <person name="Gunter L.E."/>
            <person name="McDaniel S.F."/>
            <person name="Hoernstein S.N.W."/>
            <person name="Larsson A."/>
            <person name="Li F.W."/>
            <person name="Perroud P.F."/>
            <person name="Phillips J."/>
            <person name="Ranjan P."/>
            <person name="Rokshar D.S."/>
            <person name="Rothfels C.J."/>
            <person name="Schneider L."/>
            <person name="Shu S."/>
            <person name="Stevenson D.W."/>
            <person name="Thummler F."/>
            <person name="Tillich M."/>
            <person name="Villarreal Aguilar J.C."/>
            <person name="Widiez T."/>
            <person name="Wong G.K."/>
            <person name="Wymore A."/>
            <person name="Zhang Y."/>
            <person name="Zimmer A.D."/>
            <person name="Quatrano R.S."/>
            <person name="Mayer K.F.X."/>
            <person name="Goodstein D."/>
            <person name="Casacuberta J.M."/>
            <person name="Vandepoele K."/>
            <person name="Reski R."/>
            <person name="Cuming A.C."/>
            <person name="Tuskan G.A."/>
            <person name="Maumus F."/>
            <person name="Salse J."/>
            <person name="Schmutz J."/>
            <person name="Rensing S.A."/>
        </authorList>
    </citation>
    <scope>NUCLEOTIDE SEQUENCE [LARGE SCALE GENOMIC DNA]</scope>
    <source>
        <strain evidence="2 3">cv. Gransden 2004</strain>
    </source>
</reference>
<gene>
    <name evidence="1" type="ORF">PHYPA_019113</name>
</gene>
<name>A0A2K1JBC3_PHYPA</name>
<evidence type="ECO:0000313" key="3">
    <source>
        <dbReference type="Proteomes" id="UP000006727"/>
    </source>
</evidence>
<dbReference type="AlphaFoldDB" id="A0A2K1JBC3"/>
<evidence type="ECO:0000313" key="1">
    <source>
        <dbReference type="EMBL" id="PNR38835.1"/>
    </source>
</evidence>
<evidence type="ECO:0000313" key="2">
    <source>
        <dbReference type="EnsemblPlants" id="PAC:32927303.CDS.1"/>
    </source>
</evidence>
<reference evidence="1 3" key="1">
    <citation type="journal article" date="2008" name="Science">
        <title>The Physcomitrella genome reveals evolutionary insights into the conquest of land by plants.</title>
        <authorList>
            <person name="Rensing S."/>
            <person name="Lang D."/>
            <person name="Zimmer A."/>
            <person name="Terry A."/>
            <person name="Salamov A."/>
            <person name="Shapiro H."/>
            <person name="Nishiyama T."/>
            <person name="Perroud P.-F."/>
            <person name="Lindquist E."/>
            <person name="Kamisugi Y."/>
            <person name="Tanahashi T."/>
            <person name="Sakakibara K."/>
            <person name="Fujita T."/>
            <person name="Oishi K."/>
            <person name="Shin-I T."/>
            <person name="Kuroki Y."/>
            <person name="Toyoda A."/>
            <person name="Suzuki Y."/>
            <person name="Hashimoto A."/>
            <person name="Yamaguchi K."/>
            <person name="Sugano A."/>
            <person name="Kohara Y."/>
            <person name="Fujiyama A."/>
            <person name="Anterola A."/>
            <person name="Aoki S."/>
            <person name="Ashton N."/>
            <person name="Barbazuk W.B."/>
            <person name="Barker E."/>
            <person name="Bennetzen J."/>
            <person name="Bezanilla M."/>
            <person name="Blankenship R."/>
            <person name="Cho S.H."/>
            <person name="Dutcher S."/>
            <person name="Estelle M."/>
            <person name="Fawcett J.A."/>
            <person name="Gundlach H."/>
            <person name="Hanada K."/>
            <person name="Heyl A."/>
            <person name="Hicks K.A."/>
            <person name="Hugh J."/>
            <person name="Lohr M."/>
            <person name="Mayer K."/>
            <person name="Melkozernov A."/>
            <person name="Murata T."/>
            <person name="Nelson D."/>
            <person name="Pils B."/>
            <person name="Prigge M."/>
            <person name="Reiss B."/>
            <person name="Renner T."/>
            <person name="Rombauts S."/>
            <person name="Rushton P."/>
            <person name="Sanderfoot A."/>
            <person name="Schween G."/>
            <person name="Shiu S.-H."/>
            <person name="Stueber K."/>
            <person name="Theodoulou F.L."/>
            <person name="Tu H."/>
            <person name="Van de Peer Y."/>
            <person name="Verrier P.J."/>
            <person name="Waters E."/>
            <person name="Wood A."/>
            <person name="Yang L."/>
            <person name="Cove D."/>
            <person name="Cuming A."/>
            <person name="Hasebe M."/>
            <person name="Lucas S."/>
            <person name="Mishler D.B."/>
            <person name="Reski R."/>
            <person name="Grigoriev I."/>
            <person name="Quatrano R.S."/>
            <person name="Boore J.L."/>
        </authorList>
    </citation>
    <scope>NUCLEOTIDE SEQUENCE [LARGE SCALE GENOMIC DNA]</scope>
    <source>
        <strain evidence="2 3">cv. Gransden 2004</strain>
    </source>
</reference>
<reference evidence="2" key="3">
    <citation type="submission" date="2020-12" db="UniProtKB">
        <authorList>
            <consortium name="EnsemblPlants"/>
        </authorList>
    </citation>
    <scope>IDENTIFICATION</scope>
</reference>
<dbReference type="PaxDb" id="3218-PP1S211_41V6.1"/>
<dbReference type="EMBL" id="ABEU02000015">
    <property type="protein sequence ID" value="PNR38835.1"/>
    <property type="molecule type" value="Genomic_DNA"/>
</dbReference>